<evidence type="ECO:0000256" key="1">
    <source>
        <dbReference type="SAM" id="SignalP"/>
    </source>
</evidence>
<dbReference type="EMBL" id="CAUWAG010000018">
    <property type="protein sequence ID" value="CAJ2511614.1"/>
    <property type="molecule type" value="Genomic_DNA"/>
</dbReference>
<evidence type="ECO:0000313" key="3">
    <source>
        <dbReference type="Proteomes" id="UP001295740"/>
    </source>
</evidence>
<keyword evidence="3" id="KW-1185">Reference proteome</keyword>
<feature type="chain" id="PRO_5042551396" evidence="1">
    <location>
        <begin position="22"/>
        <end position="175"/>
    </location>
</feature>
<sequence>MHAPTALKVLAGLLAVGSTNARALTDRRAVDPSNPVDQTTQTTQIEERNAFLEGVTCGACIYKLGTGVENKLPLTYESVFHNGKVSEAAKITFTNVAGRELCKEISIPFTTDPATGENKKMCTANDKDTKANADEAAAMSKNPKAKGILESIEKKLGELTGAQALRLLKKAGIIL</sequence>
<evidence type="ECO:0000313" key="2">
    <source>
        <dbReference type="EMBL" id="CAJ2511614.1"/>
    </source>
</evidence>
<accession>A0AAI8YNQ8</accession>
<dbReference type="Proteomes" id="UP001295740">
    <property type="component" value="Unassembled WGS sequence"/>
</dbReference>
<dbReference type="AlphaFoldDB" id="A0AAI8YNQ8"/>
<comment type="caution">
    <text evidence="2">The sequence shown here is derived from an EMBL/GenBank/DDBJ whole genome shotgun (WGS) entry which is preliminary data.</text>
</comment>
<feature type="signal peptide" evidence="1">
    <location>
        <begin position="1"/>
        <end position="21"/>
    </location>
</feature>
<organism evidence="2 3">
    <name type="scientific">Anthostomella pinea</name>
    <dbReference type="NCBI Taxonomy" id="933095"/>
    <lineage>
        <taxon>Eukaryota</taxon>
        <taxon>Fungi</taxon>
        <taxon>Dikarya</taxon>
        <taxon>Ascomycota</taxon>
        <taxon>Pezizomycotina</taxon>
        <taxon>Sordariomycetes</taxon>
        <taxon>Xylariomycetidae</taxon>
        <taxon>Xylariales</taxon>
        <taxon>Xylariaceae</taxon>
        <taxon>Anthostomella</taxon>
    </lineage>
</organism>
<proteinExistence type="predicted"/>
<keyword evidence="1" id="KW-0732">Signal</keyword>
<reference evidence="2" key="1">
    <citation type="submission" date="2023-10" db="EMBL/GenBank/DDBJ databases">
        <authorList>
            <person name="Hackl T."/>
        </authorList>
    </citation>
    <scope>NUCLEOTIDE SEQUENCE</scope>
</reference>
<name>A0AAI8YNQ8_9PEZI</name>
<gene>
    <name evidence="2" type="ORF">KHLLAP_LOCUS12082</name>
</gene>
<protein>
    <submittedName>
        <fullName evidence="2">Uu.00g072390.m01.CDS01</fullName>
    </submittedName>
</protein>